<feature type="signal peptide" evidence="1">
    <location>
        <begin position="1"/>
        <end position="16"/>
    </location>
</feature>
<keyword evidence="3" id="KW-1185">Reference proteome</keyword>
<proteinExistence type="predicted"/>
<name>A0AAV4IVM6_9GAST</name>
<feature type="chain" id="PRO_5043763956" evidence="1">
    <location>
        <begin position="17"/>
        <end position="90"/>
    </location>
</feature>
<sequence>MVKLLLVLQILFHEYSNITNLLNGTTTWSEASLFLRSDLKASGLSLFKTNCKESSKKEIKVNGQLLESVTKFKYLGSIISDEGSKPEILS</sequence>
<protein>
    <submittedName>
        <fullName evidence="2">Uncharacterized protein</fullName>
    </submittedName>
</protein>
<keyword evidence="1" id="KW-0732">Signal</keyword>
<comment type="caution">
    <text evidence="2">The sequence shown here is derived from an EMBL/GenBank/DDBJ whole genome shotgun (WGS) entry which is preliminary data.</text>
</comment>
<accession>A0AAV4IVM6</accession>
<gene>
    <name evidence="2" type="ORF">ElyMa_003164400</name>
</gene>
<organism evidence="2 3">
    <name type="scientific">Elysia marginata</name>
    <dbReference type="NCBI Taxonomy" id="1093978"/>
    <lineage>
        <taxon>Eukaryota</taxon>
        <taxon>Metazoa</taxon>
        <taxon>Spiralia</taxon>
        <taxon>Lophotrochozoa</taxon>
        <taxon>Mollusca</taxon>
        <taxon>Gastropoda</taxon>
        <taxon>Heterobranchia</taxon>
        <taxon>Euthyneura</taxon>
        <taxon>Panpulmonata</taxon>
        <taxon>Sacoglossa</taxon>
        <taxon>Placobranchoidea</taxon>
        <taxon>Plakobranchidae</taxon>
        <taxon>Elysia</taxon>
    </lineage>
</organism>
<evidence type="ECO:0000313" key="2">
    <source>
        <dbReference type="EMBL" id="GFS14494.1"/>
    </source>
</evidence>
<reference evidence="2 3" key="1">
    <citation type="journal article" date="2021" name="Elife">
        <title>Chloroplast acquisition without the gene transfer in kleptoplastic sea slugs, Plakobranchus ocellatus.</title>
        <authorList>
            <person name="Maeda T."/>
            <person name="Takahashi S."/>
            <person name="Yoshida T."/>
            <person name="Shimamura S."/>
            <person name="Takaki Y."/>
            <person name="Nagai Y."/>
            <person name="Toyoda A."/>
            <person name="Suzuki Y."/>
            <person name="Arimoto A."/>
            <person name="Ishii H."/>
            <person name="Satoh N."/>
            <person name="Nishiyama T."/>
            <person name="Hasebe M."/>
            <person name="Maruyama T."/>
            <person name="Minagawa J."/>
            <person name="Obokata J."/>
            <person name="Shigenobu S."/>
        </authorList>
    </citation>
    <scope>NUCLEOTIDE SEQUENCE [LARGE SCALE GENOMIC DNA]</scope>
</reference>
<evidence type="ECO:0000256" key="1">
    <source>
        <dbReference type="SAM" id="SignalP"/>
    </source>
</evidence>
<dbReference type="Proteomes" id="UP000762676">
    <property type="component" value="Unassembled WGS sequence"/>
</dbReference>
<dbReference type="AlphaFoldDB" id="A0AAV4IVM6"/>
<dbReference type="EMBL" id="BMAT01006528">
    <property type="protein sequence ID" value="GFS14494.1"/>
    <property type="molecule type" value="Genomic_DNA"/>
</dbReference>
<evidence type="ECO:0000313" key="3">
    <source>
        <dbReference type="Proteomes" id="UP000762676"/>
    </source>
</evidence>